<reference evidence="1 2" key="1">
    <citation type="journal article" date="2021" name="Nat. Plants">
        <title>The Taxus genome provides insights into paclitaxel biosynthesis.</title>
        <authorList>
            <person name="Xiong X."/>
            <person name="Gou J."/>
            <person name="Liao Q."/>
            <person name="Li Y."/>
            <person name="Zhou Q."/>
            <person name="Bi G."/>
            <person name="Li C."/>
            <person name="Du R."/>
            <person name="Wang X."/>
            <person name="Sun T."/>
            <person name="Guo L."/>
            <person name="Liang H."/>
            <person name="Lu P."/>
            <person name="Wu Y."/>
            <person name="Zhang Z."/>
            <person name="Ro D.K."/>
            <person name="Shang Y."/>
            <person name="Huang S."/>
            <person name="Yan J."/>
        </authorList>
    </citation>
    <scope>NUCLEOTIDE SEQUENCE [LARGE SCALE GENOMIC DNA]</scope>
    <source>
        <strain evidence="1">Ta-2019</strain>
    </source>
</reference>
<accession>A0AA38FBQ2</accession>
<proteinExistence type="predicted"/>
<feature type="non-terminal residue" evidence="1">
    <location>
        <position position="1"/>
    </location>
</feature>
<sequence>GRGEVGGRRSVGGIEGEAYAAGMGVAAPVVGAVARATGEIGLAAGEPIKGGAGLGEEGRLGYLRRQHL</sequence>
<evidence type="ECO:0000313" key="2">
    <source>
        <dbReference type="Proteomes" id="UP000824469"/>
    </source>
</evidence>
<evidence type="ECO:0000313" key="1">
    <source>
        <dbReference type="EMBL" id="KAH9295677.1"/>
    </source>
</evidence>
<comment type="caution">
    <text evidence="1">The sequence shown here is derived from an EMBL/GenBank/DDBJ whole genome shotgun (WGS) entry which is preliminary data.</text>
</comment>
<keyword evidence="2" id="KW-1185">Reference proteome</keyword>
<dbReference type="AlphaFoldDB" id="A0AA38FBQ2"/>
<organism evidence="1 2">
    <name type="scientific">Taxus chinensis</name>
    <name type="common">Chinese yew</name>
    <name type="synonym">Taxus wallichiana var. chinensis</name>
    <dbReference type="NCBI Taxonomy" id="29808"/>
    <lineage>
        <taxon>Eukaryota</taxon>
        <taxon>Viridiplantae</taxon>
        <taxon>Streptophyta</taxon>
        <taxon>Embryophyta</taxon>
        <taxon>Tracheophyta</taxon>
        <taxon>Spermatophyta</taxon>
        <taxon>Pinopsida</taxon>
        <taxon>Pinidae</taxon>
        <taxon>Conifers II</taxon>
        <taxon>Cupressales</taxon>
        <taxon>Taxaceae</taxon>
        <taxon>Taxus</taxon>
    </lineage>
</organism>
<dbReference type="EMBL" id="JAHRHJ020000011">
    <property type="protein sequence ID" value="KAH9295677.1"/>
    <property type="molecule type" value="Genomic_DNA"/>
</dbReference>
<dbReference type="Proteomes" id="UP000824469">
    <property type="component" value="Unassembled WGS sequence"/>
</dbReference>
<gene>
    <name evidence="1" type="ORF">KI387_039265</name>
</gene>
<name>A0AA38FBQ2_TAXCH</name>
<protein>
    <submittedName>
        <fullName evidence="1">Uncharacterized protein</fullName>
    </submittedName>
</protein>